<reference evidence="2 3" key="1">
    <citation type="submission" date="2016-03" db="EMBL/GenBank/DDBJ databases">
        <authorList>
            <person name="Ploux O."/>
        </authorList>
    </citation>
    <scope>NUCLEOTIDE SEQUENCE [LARGE SCALE GENOMIC DNA]</scope>
    <source>
        <strain evidence="2 3">UAMH 11012</strain>
    </source>
</reference>
<dbReference type="Proteomes" id="UP000184330">
    <property type="component" value="Unassembled WGS sequence"/>
</dbReference>
<accession>A0A1L7WMW7</accession>
<feature type="region of interest" description="Disordered" evidence="1">
    <location>
        <begin position="35"/>
        <end position="89"/>
    </location>
</feature>
<organism evidence="2 3">
    <name type="scientific">Phialocephala subalpina</name>
    <dbReference type="NCBI Taxonomy" id="576137"/>
    <lineage>
        <taxon>Eukaryota</taxon>
        <taxon>Fungi</taxon>
        <taxon>Dikarya</taxon>
        <taxon>Ascomycota</taxon>
        <taxon>Pezizomycotina</taxon>
        <taxon>Leotiomycetes</taxon>
        <taxon>Helotiales</taxon>
        <taxon>Mollisiaceae</taxon>
        <taxon>Phialocephala</taxon>
        <taxon>Phialocephala fortinii species complex</taxon>
    </lineage>
</organism>
<feature type="compositionally biased region" description="Basic and acidic residues" evidence="1">
    <location>
        <begin position="46"/>
        <end position="56"/>
    </location>
</feature>
<gene>
    <name evidence="2" type="ORF">PAC_03979</name>
</gene>
<protein>
    <submittedName>
        <fullName evidence="2">Uncharacterized protein</fullName>
    </submittedName>
</protein>
<feature type="compositionally biased region" description="Basic and acidic residues" evidence="1">
    <location>
        <begin position="69"/>
        <end position="78"/>
    </location>
</feature>
<proteinExistence type="predicted"/>
<sequence>MKPKTCYTKLFSYTPRCLVQKQKVTPDVKKLLAEGPTKKASGTLLEGKRPSLEENLGKGNAKDNALPEGYKESPRTEDPTLAMRSRNSS</sequence>
<evidence type="ECO:0000256" key="1">
    <source>
        <dbReference type="SAM" id="MobiDB-lite"/>
    </source>
</evidence>
<keyword evidence="3" id="KW-1185">Reference proteome</keyword>
<dbReference type="EMBL" id="FJOG01000004">
    <property type="protein sequence ID" value="CZR54096.1"/>
    <property type="molecule type" value="Genomic_DNA"/>
</dbReference>
<evidence type="ECO:0000313" key="2">
    <source>
        <dbReference type="EMBL" id="CZR54096.1"/>
    </source>
</evidence>
<evidence type="ECO:0000313" key="3">
    <source>
        <dbReference type="Proteomes" id="UP000184330"/>
    </source>
</evidence>
<dbReference type="AlphaFoldDB" id="A0A1L7WMW7"/>
<name>A0A1L7WMW7_9HELO</name>